<evidence type="ECO:0000256" key="3">
    <source>
        <dbReference type="PROSITE-ProRule" id="PRU00221"/>
    </source>
</evidence>
<dbReference type="PROSITE" id="PS50294">
    <property type="entry name" value="WD_REPEATS_REGION"/>
    <property type="match status" value="5"/>
</dbReference>
<dbReference type="PROSITE" id="PS00678">
    <property type="entry name" value="WD_REPEATS_1"/>
    <property type="match status" value="3"/>
</dbReference>
<feature type="repeat" description="WD" evidence="3">
    <location>
        <begin position="246"/>
        <end position="287"/>
    </location>
</feature>
<gene>
    <name evidence="4" type="ORF">RDB_LOCUS148059</name>
</gene>
<dbReference type="InterPro" id="IPR001680">
    <property type="entry name" value="WD40_rpt"/>
</dbReference>
<dbReference type="InterPro" id="IPR019775">
    <property type="entry name" value="WD40_repeat_CS"/>
</dbReference>
<accession>A0A8H3E8A5</accession>
<reference evidence="4" key="1">
    <citation type="submission" date="2021-01" db="EMBL/GenBank/DDBJ databases">
        <authorList>
            <person name="Kaushik A."/>
        </authorList>
    </citation>
    <scope>NUCLEOTIDE SEQUENCE</scope>
    <source>
        <strain evidence="4">AG5</strain>
    </source>
</reference>
<dbReference type="SMART" id="SM00320">
    <property type="entry name" value="WD40"/>
    <property type="match status" value="9"/>
</dbReference>
<evidence type="ECO:0000256" key="1">
    <source>
        <dbReference type="ARBA" id="ARBA00022574"/>
    </source>
</evidence>
<dbReference type="InterPro" id="IPR036322">
    <property type="entry name" value="WD40_repeat_dom_sf"/>
</dbReference>
<dbReference type="PRINTS" id="PR00320">
    <property type="entry name" value="GPROTEINBRPT"/>
</dbReference>
<dbReference type="SUPFAM" id="SSF50998">
    <property type="entry name" value="Quinoprotein alcohol dehydrogenase-like"/>
    <property type="match status" value="1"/>
</dbReference>
<feature type="repeat" description="WD" evidence="3">
    <location>
        <begin position="506"/>
        <end position="539"/>
    </location>
</feature>
<dbReference type="Gene3D" id="2.130.10.10">
    <property type="entry name" value="YVTN repeat-like/Quinoprotein amine dehydrogenase"/>
    <property type="match status" value="3"/>
</dbReference>
<dbReference type="Pfam" id="PF00400">
    <property type="entry name" value="WD40"/>
    <property type="match status" value="7"/>
</dbReference>
<dbReference type="CDD" id="cd00200">
    <property type="entry name" value="WD40"/>
    <property type="match status" value="1"/>
</dbReference>
<keyword evidence="2" id="KW-0677">Repeat</keyword>
<dbReference type="InterPro" id="IPR015943">
    <property type="entry name" value="WD40/YVTN_repeat-like_dom_sf"/>
</dbReference>
<evidence type="ECO:0000256" key="2">
    <source>
        <dbReference type="ARBA" id="ARBA00022737"/>
    </source>
</evidence>
<dbReference type="InterPro" id="IPR020472">
    <property type="entry name" value="WD40_PAC1"/>
</dbReference>
<dbReference type="PANTHER" id="PTHR19879:SF9">
    <property type="entry name" value="TRANSCRIPTION INITIATION FACTOR TFIID SUBUNIT 5"/>
    <property type="match status" value="1"/>
</dbReference>
<sequence>MFDTNRSGSYFCDVIEHRQLLAERCFSVVKEQLVFNICELESSFVSDKDVDGIQERVKQNVSPTLAYACRYWANHLALASMSDDLSTILVDFFSHRLLFWMEVLNLRREMVAGIEALLKAKKWLNEAAPASSDLVMLFEDARNFITGFASSPTTISTPHIYISSLPFCPCLSTVYKNYWKRTTGLLKLKGSLMERREAAALATWNIGSGVYSLAYSPGGTQVTIGCGDNTVRILNAQDGTMLVNPLQGHTGNVTSVAFSPNGKLVASGSDDRTIWVWNAHNGTPFAGPFESHEAGGRICSVCFSPDNTKIISAYWNDVICIWDVNDGKCLLGPWKDPSMDIYACILSPNGTHLACTSPNNAVTLYNVHTQTSSGLFQGHNGTVSSLAFTPDGSRLVSGSDDCTVRVWNVSDGSLATDPFEGHTGTVNSVAVSPDGMRVASGSSDHTVRVWNINDGSLFAGPFTGHTGSIRSVTFSPDGTRIASGSFDGTVRAWHVLDGLLSPPAPFHEHMNNLISTSLFNNGTRILSGSGDRSIGVWDILCDGIIPNLLKGFQAKGFQAPLVHPHLSPTTGYFAVSDEDHCINILDANDNSLITVFI</sequence>
<dbReference type="SUPFAM" id="SSF50978">
    <property type="entry name" value="WD40 repeat-like"/>
    <property type="match status" value="1"/>
</dbReference>
<proteinExistence type="predicted"/>
<dbReference type="PROSITE" id="PS50082">
    <property type="entry name" value="WD_REPEATS_2"/>
    <property type="match status" value="5"/>
</dbReference>
<organism evidence="4 5">
    <name type="scientific">Rhizoctonia solani</name>
    <dbReference type="NCBI Taxonomy" id="456999"/>
    <lineage>
        <taxon>Eukaryota</taxon>
        <taxon>Fungi</taxon>
        <taxon>Dikarya</taxon>
        <taxon>Basidiomycota</taxon>
        <taxon>Agaricomycotina</taxon>
        <taxon>Agaricomycetes</taxon>
        <taxon>Cantharellales</taxon>
        <taxon>Ceratobasidiaceae</taxon>
        <taxon>Rhizoctonia</taxon>
    </lineage>
</organism>
<evidence type="ECO:0000313" key="4">
    <source>
        <dbReference type="EMBL" id="CAE7208552.1"/>
    </source>
</evidence>
<feature type="repeat" description="WD" evidence="3">
    <location>
        <begin position="462"/>
        <end position="495"/>
    </location>
</feature>
<dbReference type="AlphaFoldDB" id="A0A8H3E8A5"/>
<dbReference type="EMBL" id="CAJNJQ010004128">
    <property type="protein sequence ID" value="CAE7208552.1"/>
    <property type="molecule type" value="Genomic_DNA"/>
</dbReference>
<feature type="repeat" description="WD" evidence="3">
    <location>
        <begin position="376"/>
        <end position="417"/>
    </location>
</feature>
<protein>
    <recommendedName>
        <fullName evidence="6">Vegetative incompatibility protein HET-E-1</fullName>
    </recommendedName>
</protein>
<dbReference type="Proteomes" id="UP000663827">
    <property type="component" value="Unassembled WGS sequence"/>
</dbReference>
<name>A0A8H3E8A5_9AGAM</name>
<evidence type="ECO:0008006" key="6">
    <source>
        <dbReference type="Google" id="ProtNLM"/>
    </source>
</evidence>
<comment type="caution">
    <text evidence="4">The sequence shown here is derived from an EMBL/GenBank/DDBJ whole genome shotgun (WGS) entry which is preliminary data.</text>
</comment>
<evidence type="ECO:0000313" key="5">
    <source>
        <dbReference type="Proteomes" id="UP000663827"/>
    </source>
</evidence>
<dbReference type="InterPro" id="IPR011047">
    <property type="entry name" value="Quinoprotein_ADH-like_sf"/>
</dbReference>
<feature type="repeat" description="WD" evidence="3">
    <location>
        <begin position="419"/>
        <end position="460"/>
    </location>
</feature>
<keyword evidence="1 3" id="KW-0853">WD repeat</keyword>
<dbReference type="PANTHER" id="PTHR19879">
    <property type="entry name" value="TRANSCRIPTION INITIATION FACTOR TFIID"/>
    <property type="match status" value="1"/>
</dbReference>